<evidence type="ECO:0000259" key="5">
    <source>
        <dbReference type="PROSITE" id="PS51078"/>
    </source>
</evidence>
<keyword evidence="2 6" id="KW-0238">DNA-binding</keyword>
<dbReference type="InterPro" id="IPR029016">
    <property type="entry name" value="GAF-like_dom_sf"/>
</dbReference>
<sequence>MSQTVVRALDILRFISTSPRSLTEVAAHLDVHKSTALRLLQTLSLQGFARQLSNGAYVTGFGIIALGQLAIDQIDARTIAHPHVQRLSEESGHTVHLAQLTGDEVVYVDKVDGATMMMGSRIGLRAETHSASVAKVVLAFADEAVREKAITAATFQRYSSTTIVTAEALRQELSQVRSRGWAEDNGEKEDYINCVALPIYDARGKVSMGVSLTALKVVAPLEVLRARIPEFRLSALTISREFGWRGDEYGKH</sequence>
<evidence type="ECO:0000259" key="4">
    <source>
        <dbReference type="PROSITE" id="PS51077"/>
    </source>
</evidence>
<dbReference type="InterPro" id="IPR036390">
    <property type="entry name" value="WH_DNA-bd_sf"/>
</dbReference>
<dbReference type="PANTHER" id="PTHR30136">
    <property type="entry name" value="HELIX-TURN-HELIX TRANSCRIPTIONAL REGULATOR, ICLR FAMILY"/>
    <property type="match status" value="1"/>
</dbReference>
<feature type="domain" description="IclR-ED" evidence="5">
    <location>
        <begin position="62"/>
        <end position="244"/>
    </location>
</feature>
<dbReference type="EMBL" id="JACGWU010000002">
    <property type="protein sequence ID" value="MBA8829027.1"/>
    <property type="molecule type" value="Genomic_DNA"/>
</dbReference>
<keyword evidence="7" id="KW-1185">Reference proteome</keyword>
<evidence type="ECO:0000256" key="3">
    <source>
        <dbReference type="ARBA" id="ARBA00023163"/>
    </source>
</evidence>
<dbReference type="Gene3D" id="3.30.450.40">
    <property type="match status" value="1"/>
</dbReference>
<feature type="domain" description="HTH iclR-type" evidence="4">
    <location>
        <begin position="2"/>
        <end position="61"/>
    </location>
</feature>
<accession>A0A7W3JTX3</accession>
<proteinExistence type="predicted"/>
<evidence type="ECO:0000313" key="7">
    <source>
        <dbReference type="Proteomes" id="UP000524237"/>
    </source>
</evidence>
<dbReference type="InterPro" id="IPR005471">
    <property type="entry name" value="Tscrpt_reg_IclR_N"/>
</dbReference>
<evidence type="ECO:0000313" key="6">
    <source>
        <dbReference type="EMBL" id="MBA8829027.1"/>
    </source>
</evidence>
<evidence type="ECO:0000256" key="2">
    <source>
        <dbReference type="ARBA" id="ARBA00023125"/>
    </source>
</evidence>
<dbReference type="InterPro" id="IPR014757">
    <property type="entry name" value="Tscrpt_reg_IclR_C"/>
</dbReference>
<comment type="caution">
    <text evidence="6">The sequence shown here is derived from an EMBL/GenBank/DDBJ whole genome shotgun (WGS) entry which is preliminary data.</text>
</comment>
<dbReference type="Pfam" id="PF01614">
    <property type="entry name" value="IclR_C"/>
    <property type="match status" value="1"/>
</dbReference>
<dbReference type="GO" id="GO:0003677">
    <property type="term" value="F:DNA binding"/>
    <property type="evidence" value="ECO:0007669"/>
    <property type="project" value="UniProtKB-KW"/>
</dbReference>
<dbReference type="InterPro" id="IPR036388">
    <property type="entry name" value="WH-like_DNA-bd_sf"/>
</dbReference>
<dbReference type="PANTHER" id="PTHR30136:SF24">
    <property type="entry name" value="HTH-TYPE TRANSCRIPTIONAL REPRESSOR ALLR"/>
    <property type="match status" value="1"/>
</dbReference>
<dbReference type="GO" id="GO:0003700">
    <property type="term" value="F:DNA-binding transcription factor activity"/>
    <property type="evidence" value="ECO:0007669"/>
    <property type="project" value="TreeGrafter"/>
</dbReference>
<evidence type="ECO:0000256" key="1">
    <source>
        <dbReference type="ARBA" id="ARBA00023015"/>
    </source>
</evidence>
<dbReference type="RefSeq" id="WP_182484456.1">
    <property type="nucleotide sequence ID" value="NZ_JACGWU010000002.1"/>
</dbReference>
<dbReference type="PROSITE" id="PS51078">
    <property type="entry name" value="ICLR_ED"/>
    <property type="match status" value="1"/>
</dbReference>
<dbReference type="SUPFAM" id="SSF46785">
    <property type="entry name" value="Winged helix' DNA-binding domain"/>
    <property type="match status" value="1"/>
</dbReference>
<protein>
    <submittedName>
        <fullName evidence="6">DNA-binding IclR family transcriptional regulator</fullName>
    </submittedName>
</protein>
<gene>
    <name evidence="6" type="ORF">FB555_001125</name>
</gene>
<dbReference type="Gene3D" id="1.10.10.10">
    <property type="entry name" value="Winged helix-like DNA-binding domain superfamily/Winged helix DNA-binding domain"/>
    <property type="match status" value="1"/>
</dbReference>
<keyword evidence="3" id="KW-0804">Transcription</keyword>
<dbReference type="SUPFAM" id="SSF55781">
    <property type="entry name" value="GAF domain-like"/>
    <property type="match status" value="1"/>
</dbReference>
<organism evidence="6 7">
    <name type="scientific">Alpinimonas psychrophila</name>
    <dbReference type="NCBI Taxonomy" id="748908"/>
    <lineage>
        <taxon>Bacteria</taxon>
        <taxon>Bacillati</taxon>
        <taxon>Actinomycetota</taxon>
        <taxon>Actinomycetes</taxon>
        <taxon>Micrococcales</taxon>
        <taxon>Microbacteriaceae</taxon>
        <taxon>Alpinimonas</taxon>
    </lineage>
</organism>
<dbReference type="GO" id="GO:0045892">
    <property type="term" value="P:negative regulation of DNA-templated transcription"/>
    <property type="evidence" value="ECO:0007669"/>
    <property type="project" value="TreeGrafter"/>
</dbReference>
<name>A0A7W3JTX3_9MICO</name>
<reference evidence="6 7" key="1">
    <citation type="submission" date="2020-07" db="EMBL/GenBank/DDBJ databases">
        <title>Sequencing the genomes of 1000 actinobacteria strains.</title>
        <authorList>
            <person name="Klenk H.-P."/>
        </authorList>
    </citation>
    <scope>NUCLEOTIDE SEQUENCE [LARGE SCALE GENOMIC DNA]</scope>
    <source>
        <strain evidence="6 7">DSM 23737</strain>
    </source>
</reference>
<dbReference type="SMART" id="SM00346">
    <property type="entry name" value="HTH_ICLR"/>
    <property type="match status" value="1"/>
</dbReference>
<keyword evidence="1" id="KW-0805">Transcription regulation</keyword>
<dbReference type="AlphaFoldDB" id="A0A7W3JTX3"/>
<dbReference type="PROSITE" id="PS51077">
    <property type="entry name" value="HTH_ICLR"/>
    <property type="match status" value="1"/>
</dbReference>
<dbReference type="Pfam" id="PF09339">
    <property type="entry name" value="HTH_IclR"/>
    <property type="match status" value="1"/>
</dbReference>
<dbReference type="InterPro" id="IPR050707">
    <property type="entry name" value="HTH_MetabolicPath_Reg"/>
</dbReference>
<dbReference type="Proteomes" id="UP000524237">
    <property type="component" value="Unassembled WGS sequence"/>
</dbReference>